<evidence type="ECO:0000256" key="3">
    <source>
        <dbReference type="ARBA" id="ARBA00022692"/>
    </source>
</evidence>
<keyword evidence="4" id="KW-0547">Nucleotide-binding</keyword>
<evidence type="ECO:0000259" key="13">
    <source>
        <dbReference type="PROSITE" id="PS50929"/>
    </source>
</evidence>
<dbReference type="AlphaFoldDB" id="A0A8K0TQE7"/>
<evidence type="ECO:0000256" key="8">
    <source>
        <dbReference type="ARBA" id="ARBA00023136"/>
    </source>
</evidence>
<evidence type="ECO:0000256" key="6">
    <source>
        <dbReference type="ARBA" id="ARBA00022946"/>
    </source>
</evidence>
<dbReference type="PANTHER" id="PTHR24221">
    <property type="entry name" value="ATP-BINDING CASSETTE SUB-FAMILY B"/>
    <property type="match status" value="1"/>
</dbReference>
<dbReference type="SMART" id="SM00382">
    <property type="entry name" value="AAA"/>
    <property type="match status" value="1"/>
</dbReference>
<evidence type="ECO:0000256" key="5">
    <source>
        <dbReference type="ARBA" id="ARBA00022840"/>
    </source>
</evidence>
<dbReference type="Proteomes" id="UP000813385">
    <property type="component" value="Unassembled WGS sequence"/>
</dbReference>
<evidence type="ECO:0000256" key="9">
    <source>
        <dbReference type="ARBA" id="ARBA00024363"/>
    </source>
</evidence>
<keyword evidence="2" id="KW-0813">Transport</keyword>
<evidence type="ECO:0000256" key="4">
    <source>
        <dbReference type="ARBA" id="ARBA00022741"/>
    </source>
</evidence>
<dbReference type="SUPFAM" id="SSF90123">
    <property type="entry name" value="ABC transporter transmembrane region"/>
    <property type="match status" value="1"/>
</dbReference>
<protein>
    <submittedName>
        <fullName evidence="14">Uncharacterized protein</fullName>
    </submittedName>
</protein>
<reference evidence="14" key="1">
    <citation type="journal article" date="2021" name="Nat. Commun.">
        <title>Genetic determinants of endophytism in the Arabidopsis root mycobiome.</title>
        <authorList>
            <person name="Mesny F."/>
            <person name="Miyauchi S."/>
            <person name="Thiergart T."/>
            <person name="Pickel B."/>
            <person name="Atanasova L."/>
            <person name="Karlsson M."/>
            <person name="Huettel B."/>
            <person name="Barry K.W."/>
            <person name="Haridas S."/>
            <person name="Chen C."/>
            <person name="Bauer D."/>
            <person name="Andreopoulos W."/>
            <person name="Pangilinan J."/>
            <person name="LaButti K."/>
            <person name="Riley R."/>
            <person name="Lipzen A."/>
            <person name="Clum A."/>
            <person name="Drula E."/>
            <person name="Henrissat B."/>
            <person name="Kohler A."/>
            <person name="Grigoriev I.V."/>
            <person name="Martin F.M."/>
            <person name="Hacquard S."/>
        </authorList>
    </citation>
    <scope>NUCLEOTIDE SEQUENCE</scope>
    <source>
        <strain evidence="14">MPI-CAGE-AT-0016</strain>
    </source>
</reference>
<comment type="similarity">
    <text evidence="9">Belongs to the ABC transporter superfamily. ABCB family. Heavy Metal importer (TC 3.A.1.210) subfamily.</text>
</comment>
<dbReference type="CDD" id="cd18583">
    <property type="entry name" value="ABC_6TM_HMT1"/>
    <property type="match status" value="1"/>
</dbReference>
<dbReference type="InterPro" id="IPR027417">
    <property type="entry name" value="P-loop_NTPase"/>
</dbReference>
<feature type="transmembrane region" description="Helical" evidence="11">
    <location>
        <begin position="133"/>
        <end position="153"/>
    </location>
</feature>
<evidence type="ECO:0000256" key="7">
    <source>
        <dbReference type="ARBA" id="ARBA00022989"/>
    </source>
</evidence>
<dbReference type="GO" id="GO:0005524">
    <property type="term" value="F:ATP binding"/>
    <property type="evidence" value="ECO:0007669"/>
    <property type="project" value="UniProtKB-KW"/>
</dbReference>
<dbReference type="EMBL" id="JAGPXD010000001">
    <property type="protein sequence ID" value="KAH7374572.1"/>
    <property type="molecule type" value="Genomic_DNA"/>
</dbReference>
<dbReference type="Gene3D" id="1.20.1560.10">
    <property type="entry name" value="ABC transporter type 1, transmembrane domain"/>
    <property type="match status" value="1"/>
</dbReference>
<dbReference type="PROSITE" id="PS50893">
    <property type="entry name" value="ABC_TRANSPORTER_2"/>
    <property type="match status" value="1"/>
</dbReference>
<dbReference type="InterPro" id="IPR039421">
    <property type="entry name" value="Type_1_exporter"/>
</dbReference>
<dbReference type="InterPro" id="IPR036640">
    <property type="entry name" value="ABC1_TM_sf"/>
</dbReference>
<feature type="transmembrane region" description="Helical" evidence="11">
    <location>
        <begin position="60"/>
        <end position="82"/>
    </location>
</feature>
<dbReference type="Gene3D" id="3.40.50.300">
    <property type="entry name" value="P-loop containing nucleotide triphosphate hydrolases"/>
    <property type="match status" value="1"/>
</dbReference>
<evidence type="ECO:0000313" key="14">
    <source>
        <dbReference type="EMBL" id="KAH7374572.1"/>
    </source>
</evidence>
<name>A0A8K0TQE7_9PEZI</name>
<dbReference type="FunFam" id="3.40.50.300:FF:000186">
    <property type="entry name" value="ATP-binding cassette sub-family B member 7, mitochondrial"/>
    <property type="match status" value="1"/>
</dbReference>
<proteinExistence type="inferred from homology"/>
<dbReference type="OrthoDB" id="6500128at2759"/>
<feature type="transmembrane region" description="Helical" evidence="11">
    <location>
        <begin position="102"/>
        <end position="121"/>
    </location>
</feature>
<keyword evidence="7 11" id="KW-1133">Transmembrane helix</keyword>
<dbReference type="InterPro" id="IPR003593">
    <property type="entry name" value="AAA+_ATPase"/>
</dbReference>
<feature type="transmembrane region" description="Helical" evidence="11">
    <location>
        <begin position="173"/>
        <end position="189"/>
    </location>
</feature>
<evidence type="ECO:0000256" key="2">
    <source>
        <dbReference type="ARBA" id="ARBA00022448"/>
    </source>
</evidence>
<feature type="domain" description="ABC transporter" evidence="12">
    <location>
        <begin position="582"/>
        <end position="818"/>
    </location>
</feature>
<feature type="domain" description="ABC transmembrane type-1" evidence="13">
    <location>
        <begin position="266"/>
        <end position="548"/>
    </location>
</feature>
<dbReference type="Pfam" id="PF00664">
    <property type="entry name" value="ABC_membrane"/>
    <property type="match status" value="1"/>
</dbReference>
<evidence type="ECO:0000256" key="1">
    <source>
        <dbReference type="ARBA" id="ARBA00004141"/>
    </source>
</evidence>
<evidence type="ECO:0000259" key="12">
    <source>
        <dbReference type="PROSITE" id="PS50893"/>
    </source>
</evidence>
<keyword evidence="3 11" id="KW-0812">Transmembrane</keyword>
<dbReference type="PROSITE" id="PS50929">
    <property type="entry name" value="ABC_TM1F"/>
    <property type="match status" value="1"/>
</dbReference>
<dbReference type="SUPFAM" id="SSF52540">
    <property type="entry name" value="P-loop containing nucleoside triphosphate hydrolases"/>
    <property type="match status" value="1"/>
</dbReference>
<keyword evidence="8 11" id="KW-0472">Membrane</keyword>
<feature type="compositionally biased region" description="Basic and acidic residues" evidence="10">
    <location>
        <begin position="821"/>
        <end position="833"/>
    </location>
</feature>
<dbReference type="GO" id="GO:0005774">
    <property type="term" value="C:vacuolar membrane"/>
    <property type="evidence" value="ECO:0007669"/>
    <property type="project" value="TreeGrafter"/>
</dbReference>
<keyword evidence="5" id="KW-0067">ATP-binding</keyword>
<comment type="caution">
    <text evidence="14">The sequence shown here is derived from an EMBL/GenBank/DDBJ whole genome shotgun (WGS) entry which is preliminary data.</text>
</comment>
<feature type="transmembrane region" description="Helical" evidence="11">
    <location>
        <begin position="404"/>
        <end position="424"/>
    </location>
</feature>
<comment type="subcellular location">
    <subcellularLocation>
        <location evidence="1">Membrane</location>
        <topology evidence="1">Multi-pass membrane protein</topology>
    </subcellularLocation>
</comment>
<dbReference type="CDD" id="cd03253">
    <property type="entry name" value="ABCC_ATM1_transporter"/>
    <property type="match status" value="1"/>
</dbReference>
<keyword evidence="6" id="KW-0809">Transit peptide</keyword>
<gene>
    <name evidence="14" type="ORF">B0T11DRAFT_218631</name>
</gene>
<dbReference type="InterPro" id="IPR011527">
    <property type="entry name" value="ABC1_TM_dom"/>
</dbReference>
<keyword evidence="15" id="KW-1185">Reference proteome</keyword>
<dbReference type="InterPro" id="IPR003439">
    <property type="entry name" value="ABC_transporter-like_ATP-bd"/>
</dbReference>
<accession>A0A8K0TQE7</accession>
<sequence>MASGELGLKVAFYVYPCVLFVSLLGAQSFQFYRRRQRDATRDTAASATIDKQDAESIRKFYAWILWLLQLGISVLLLASVVIAVREAVAGLHDASGKVAFSFSAYLASYVGVLLYFLAGLLPDPEGPWSPGAAHCLAWVTGALAEIAIAAILFSSQSSLGVTKMFISDLNALAFARIFVYGAMIAVIGLREYKLKPTQAGSVPEERQSLLENGSGSSAGYGSVPAAAPGRRTQVSGTGWLEYFAGFKILFPYLWPKDSPLYQAIVVICMILLVLQRTVNVLAPFQLGILVDALGKGQIPVKEIILYVVYRGLQGNQGVIGAARAVLWIPVSQSLFRRLSTAAFEHVLDLSLEFHLNKKIGEVTSALSRGSAINTFLESFCFQVFPMVFDIFVAGAFLFVRYDPFYTIIVFFIMWSYIFLTIYVAKYRARQRRDMAVKMREMEAVKTDAIVAYETVQHNCAVTRETTRFRTYVELYQNAEKLVQWSLNALNLTQSSIFTLGTALLVAVSAYKISVGEQSTGDFVTLINYFVQLQGPLNFFGTYYNMLQNNLIEAERLLDLFNEKPGVVEKPNANKLSSTKGEVSFHDVKFAYKTKKGDLVLKGISFTVQPGTKTAIVGESGSGKSTCLRLLFRFYDISEGSITLDGHDLRDLKLDSLRRNIGVVPQDTVLFNASIMYNLLYASPDATEAEVYKACTAANIHDRILAFPDGYDTKVGERGLKLSGGERQRIAIARAILKDAPILLLDEATASLDSHTEKEIQDALEIVTKGRTTITIAHRLSTIIHSDQIVVLVKGQILERGTHTELLALRGRYHAMWQKQTTIEKKERENKEEIEGSSSEAGSQE</sequence>
<evidence type="ECO:0000256" key="10">
    <source>
        <dbReference type="SAM" id="MobiDB-lite"/>
    </source>
</evidence>
<dbReference type="PANTHER" id="PTHR24221:SF651">
    <property type="entry name" value="HEAVY METAL TOLERANCE PROTEIN"/>
    <property type="match status" value="1"/>
</dbReference>
<dbReference type="GO" id="GO:0140359">
    <property type="term" value="F:ABC-type transporter activity"/>
    <property type="evidence" value="ECO:0007669"/>
    <property type="project" value="InterPro"/>
</dbReference>
<organism evidence="14 15">
    <name type="scientific">Plectosphaerella cucumerina</name>
    <dbReference type="NCBI Taxonomy" id="40658"/>
    <lineage>
        <taxon>Eukaryota</taxon>
        <taxon>Fungi</taxon>
        <taxon>Dikarya</taxon>
        <taxon>Ascomycota</taxon>
        <taxon>Pezizomycotina</taxon>
        <taxon>Sordariomycetes</taxon>
        <taxon>Hypocreomycetidae</taxon>
        <taxon>Glomerellales</taxon>
        <taxon>Plectosphaerellaceae</taxon>
        <taxon>Plectosphaerella</taxon>
    </lineage>
</organism>
<feature type="transmembrane region" description="Helical" evidence="11">
    <location>
        <begin position="375"/>
        <end position="398"/>
    </location>
</feature>
<dbReference type="GO" id="GO:0016887">
    <property type="term" value="F:ATP hydrolysis activity"/>
    <property type="evidence" value="ECO:0007669"/>
    <property type="project" value="InterPro"/>
</dbReference>
<evidence type="ECO:0000256" key="11">
    <source>
        <dbReference type="SAM" id="Phobius"/>
    </source>
</evidence>
<dbReference type="InterPro" id="IPR017871">
    <property type="entry name" value="ABC_transporter-like_CS"/>
</dbReference>
<dbReference type="GO" id="GO:0000041">
    <property type="term" value="P:transition metal ion transport"/>
    <property type="evidence" value="ECO:0007669"/>
    <property type="project" value="UniProtKB-ARBA"/>
</dbReference>
<dbReference type="PROSITE" id="PS00211">
    <property type="entry name" value="ABC_TRANSPORTER_1"/>
    <property type="match status" value="1"/>
</dbReference>
<feature type="transmembrane region" description="Helical" evidence="11">
    <location>
        <begin position="12"/>
        <end position="32"/>
    </location>
</feature>
<feature type="region of interest" description="Disordered" evidence="10">
    <location>
        <begin position="821"/>
        <end position="844"/>
    </location>
</feature>
<dbReference type="Pfam" id="PF00005">
    <property type="entry name" value="ABC_tran"/>
    <property type="match status" value="1"/>
</dbReference>
<feature type="compositionally biased region" description="Low complexity" evidence="10">
    <location>
        <begin position="835"/>
        <end position="844"/>
    </location>
</feature>
<evidence type="ECO:0000313" key="15">
    <source>
        <dbReference type="Proteomes" id="UP000813385"/>
    </source>
</evidence>